<accession>A0A178LEI4</accession>
<protein>
    <submittedName>
        <fullName evidence="2">Addiction module killer protein</fullName>
    </submittedName>
</protein>
<dbReference type="Pfam" id="PF05973">
    <property type="entry name" value="Gp49"/>
    <property type="match status" value="1"/>
</dbReference>
<dbReference type="OrthoDB" id="9800258at2"/>
<sequence length="100" mass="11196">MKTIKQTATFRNWERKLKDKQAKAIIAARVFRVANGLLGDVQPVGQGISELRIHHGPGYRVYFQQRGDQLVLLLCGGDKSSQARDIETAKALASQWSDDE</sequence>
<organism evidence="1 3">
    <name type="scientific">Pseudomonas oryzihabitans</name>
    <dbReference type="NCBI Taxonomy" id="47885"/>
    <lineage>
        <taxon>Bacteria</taxon>
        <taxon>Pseudomonadati</taxon>
        <taxon>Pseudomonadota</taxon>
        <taxon>Gammaproteobacteria</taxon>
        <taxon>Pseudomonadales</taxon>
        <taxon>Pseudomonadaceae</taxon>
        <taxon>Pseudomonas</taxon>
    </lineage>
</organism>
<reference evidence="1 3" key="1">
    <citation type="submission" date="2016-04" db="EMBL/GenBank/DDBJ databases">
        <title>Draft Genome Sequences of Staphylococcus capitis Strain H36, S. capitis Strain H65, S. cohnii Strain H62, S. hominis Strain H69, Mycobacterium iranicum Strain H39, Plantibacter sp. Strain H53, Pseudomonas oryzihabitans Strain H72, and Microbacterium sp. Strain H83, isolated from residential settings.</title>
        <authorList>
            <person name="Lymperopoulou D."/>
            <person name="Adams R.I."/>
            <person name="Lindow S."/>
            <person name="Coil D.A."/>
            <person name="Jospin G."/>
            <person name="Eisen J.A."/>
        </authorList>
    </citation>
    <scope>NUCLEOTIDE SEQUENCE [LARGE SCALE GENOMIC DNA]</scope>
    <source>
        <strain evidence="1 3">H72</strain>
    </source>
</reference>
<reference evidence="2" key="3">
    <citation type="submission" date="2016-10" db="EMBL/GenBank/DDBJ databases">
        <authorList>
            <person name="Varghese N."/>
            <person name="Submissions S."/>
        </authorList>
    </citation>
    <scope>NUCLEOTIDE SEQUENCE</scope>
    <source>
        <strain evidence="2">DSM 15758</strain>
    </source>
</reference>
<dbReference type="NCBIfam" id="TIGR02683">
    <property type="entry name" value="upstrm_HI1419"/>
    <property type="match status" value="1"/>
</dbReference>
<gene>
    <name evidence="1" type="ORF">A4V15_20720</name>
    <name evidence="2" type="ORF">SAMN05216279_14317</name>
</gene>
<dbReference type="EMBL" id="LWCR01000022">
    <property type="protein sequence ID" value="OAN28471.1"/>
    <property type="molecule type" value="Genomic_DNA"/>
</dbReference>
<dbReference type="AlphaFoldDB" id="A0A178LEI4"/>
<proteinExistence type="predicted"/>
<dbReference type="InterPro" id="IPR014056">
    <property type="entry name" value="TypeIITA-like_toxin_pred"/>
</dbReference>
<dbReference type="RefSeq" id="WP_064308222.1">
    <property type="nucleotide sequence ID" value="NZ_FMWB01000043.1"/>
</dbReference>
<dbReference type="PIRSF" id="PIRSF028744">
    <property type="entry name" value="Addict_mod_HI1419"/>
    <property type="match status" value="1"/>
</dbReference>
<evidence type="ECO:0000313" key="2">
    <source>
        <dbReference type="EMBL" id="SCZ48972.1"/>
    </source>
</evidence>
<accession>A0A1G5PHH3</accession>
<evidence type="ECO:0000313" key="1">
    <source>
        <dbReference type="EMBL" id="OAN28471.1"/>
    </source>
</evidence>
<name>A0A178LEI4_9PSED</name>
<dbReference type="PANTHER" id="PTHR41791:SF1">
    <property type="entry name" value="SSL7039 PROTEIN"/>
    <property type="match status" value="1"/>
</dbReference>
<reference evidence="4" key="2">
    <citation type="submission" date="2016-10" db="EMBL/GenBank/DDBJ databases">
        <authorList>
            <person name="de Groot N.N."/>
        </authorList>
    </citation>
    <scope>NUCLEOTIDE SEQUENCE [LARGE SCALE GENOMIC DNA]</scope>
    <source>
        <strain evidence="4">DSM 15758</strain>
    </source>
</reference>
<dbReference type="Proteomes" id="UP000183046">
    <property type="component" value="Unassembled WGS sequence"/>
</dbReference>
<evidence type="ECO:0000313" key="4">
    <source>
        <dbReference type="Proteomes" id="UP000183046"/>
    </source>
</evidence>
<dbReference type="InterPro" id="IPR009241">
    <property type="entry name" value="HigB-like"/>
</dbReference>
<evidence type="ECO:0000313" key="3">
    <source>
        <dbReference type="Proteomes" id="UP000078356"/>
    </source>
</evidence>
<dbReference type="EMBL" id="FMWB01000043">
    <property type="protein sequence ID" value="SCZ48972.1"/>
    <property type="molecule type" value="Genomic_DNA"/>
</dbReference>
<comment type="caution">
    <text evidence="1">The sequence shown here is derived from an EMBL/GenBank/DDBJ whole genome shotgun (WGS) entry which is preliminary data.</text>
</comment>
<dbReference type="Proteomes" id="UP000078356">
    <property type="component" value="Unassembled WGS sequence"/>
</dbReference>
<dbReference type="PANTHER" id="PTHR41791">
    <property type="entry name" value="SSL7039 PROTEIN"/>
    <property type="match status" value="1"/>
</dbReference>